<dbReference type="UniPathway" id="UPA00340">
    <property type="reaction ID" value="UER00458"/>
</dbReference>
<dbReference type="PIRSF" id="PIRSF000722">
    <property type="entry name" value="Acetate_prop_kin"/>
    <property type="match status" value="1"/>
</dbReference>
<dbReference type="eggNOG" id="COG0282">
    <property type="taxonomic scope" value="Bacteria"/>
</dbReference>
<dbReference type="GO" id="GO:0006083">
    <property type="term" value="P:acetate metabolic process"/>
    <property type="evidence" value="ECO:0007669"/>
    <property type="project" value="TreeGrafter"/>
</dbReference>
<dbReference type="AlphaFoldDB" id="D3UFM8"/>
<evidence type="ECO:0000256" key="8">
    <source>
        <dbReference type="ARBA" id="ARBA00022842"/>
    </source>
</evidence>
<comment type="catalytic activity">
    <reaction evidence="9">
        <text>acetate + ATP = acetyl phosphate + ADP</text>
        <dbReference type="Rhea" id="RHEA:11352"/>
        <dbReference type="ChEBI" id="CHEBI:22191"/>
        <dbReference type="ChEBI" id="CHEBI:30089"/>
        <dbReference type="ChEBI" id="CHEBI:30616"/>
        <dbReference type="ChEBI" id="CHEBI:456216"/>
        <dbReference type="EC" id="2.7.2.1"/>
    </reaction>
</comment>
<feature type="binding site" evidence="9">
    <location>
        <position position="9"/>
    </location>
    <ligand>
        <name>Mg(2+)</name>
        <dbReference type="ChEBI" id="CHEBI:18420"/>
    </ligand>
</feature>
<evidence type="ECO:0000256" key="10">
    <source>
        <dbReference type="RuleBase" id="RU003835"/>
    </source>
</evidence>
<dbReference type="RefSeq" id="WP_013022399.1">
    <property type="nucleotide sequence ID" value="NC_013949.1"/>
</dbReference>
<dbReference type="SUPFAM" id="SSF53067">
    <property type="entry name" value="Actin-like ATPase domain"/>
    <property type="match status" value="2"/>
</dbReference>
<evidence type="ECO:0000256" key="9">
    <source>
        <dbReference type="HAMAP-Rule" id="MF_00020"/>
    </source>
</evidence>
<dbReference type="InterPro" id="IPR023865">
    <property type="entry name" value="Aliphatic_acid_kinase_CS"/>
</dbReference>
<comment type="subcellular location">
    <subcellularLocation>
        <location evidence="9">Cytoplasm</location>
    </subcellularLocation>
</comment>
<proteinExistence type="inferred from homology"/>
<organism evidence="11 12">
    <name type="scientific">Helicobacter mustelae (strain ATCC 43772 / CCUG 25715 / CIP 103759 / LMG 18044 / NCTC 12198 / R85-136P)</name>
    <name type="common">Campylobacter mustelae</name>
    <dbReference type="NCBI Taxonomy" id="679897"/>
    <lineage>
        <taxon>Bacteria</taxon>
        <taxon>Pseudomonadati</taxon>
        <taxon>Campylobacterota</taxon>
        <taxon>Epsilonproteobacteria</taxon>
        <taxon>Campylobacterales</taxon>
        <taxon>Helicobacteraceae</taxon>
        <taxon>Helicobacter</taxon>
    </lineage>
</organism>
<dbReference type="NCBIfam" id="TIGR00016">
    <property type="entry name" value="ackA"/>
    <property type="match status" value="1"/>
</dbReference>
<evidence type="ECO:0000256" key="3">
    <source>
        <dbReference type="ARBA" id="ARBA00022679"/>
    </source>
</evidence>
<keyword evidence="5 9" id="KW-0547">Nucleotide-binding</keyword>
<dbReference type="KEGG" id="hms:HMU00350"/>
<keyword evidence="6 9" id="KW-0418">Kinase</keyword>
<feature type="binding site" evidence="9">
    <location>
        <position position="378"/>
    </location>
    <ligand>
        <name>Mg(2+)</name>
        <dbReference type="ChEBI" id="CHEBI:18420"/>
    </ligand>
</feature>
<keyword evidence="2 9" id="KW-0963">Cytoplasm</keyword>
<dbReference type="GO" id="GO:0008776">
    <property type="term" value="F:acetate kinase activity"/>
    <property type="evidence" value="ECO:0007669"/>
    <property type="project" value="UniProtKB-UniRule"/>
</dbReference>
<feature type="binding site" evidence="9">
    <location>
        <begin position="327"/>
        <end position="331"/>
    </location>
    <ligand>
        <name>ATP</name>
        <dbReference type="ChEBI" id="CHEBI:30616"/>
    </ligand>
</feature>
<dbReference type="GO" id="GO:0006085">
    <property type="term" value="P:acetyl-CoA biosynthetic process"/>
    <property type="evidence" value="ECO:0007669"/>
    <property type="project" value="UniProtKB-UniRule"/>
</dbReference>
<accession>D3UFM8</accession>
<evidence type="ECO:0000256" key="5">
    <source>
        <dbReference type="ARBA" id="ARBA00022741"/>
    </source>
</evidence>
<dbReference type="InterPro" id="IPR000890">
    <property type="entry name" value="Aliphatic_acid_kin_short-chain"/>
</dbReference>
<sequence>MEEMILVINAGSSSLKFKIFHDDGSVIAAGQVQGIDIAPSFKAKDAKGEVIGEHQWGELQSHNHALVIEYLLQWIFDTFKEYRLKACGHRVVHGGTKFHQSALLDDRVIADIEALVPLAPLHQPHNLRVMKLIRQMFPDLWQVAVFDTAFHQTMQGNATMYAIPYELYQEGVRRYGMHGTSYAYIVHRMREDYPDMAEKKLVVAHIGSGASLCAIFGGKSVMTTMGFTALEGVPMGTRAGSMDPGILLYLIENKGYELDDIRDFLYYKSGVSGLSEFSSNIYTLECHKDTHEGAARALSFMIFRIAEEIARLGVSLKGIDGIIFTAGVGENSSYFRSQVCKELAYMGVKINEEENKKSSELISTSDSKIAVFAIQTNEELMIMLDTKKLAG</sequence>
<keyword evidence="8 9" id="KW-0460">Magnesium</keyword>
<dbReference type="InterPro" id="IPR004372">
    <property type="entry name" value="Ac/propionate_kinase"/>
</dbReference>
<feature type="binding site" evidence="9">
    <location>
        <position position="16"/>
    </location>
    <ligand>
        <name>ATP</name>
        <dbReference type="ChEBI" id="CHEBI:30616"/>
    </ligand>
</feature>
<evidence type="ECO:0000256" key="6">
    <source>
        <dbReference type="ARBA" id="ARBA00022777"/>
    </source>
</evidence>
<dbReference type="HOGENOM" id="CLU_020352_0_0_7"/>
<comment type="subunit">
    <text evidence="9">Homodimer.</text>
</comment>
<keyword evidence="4 9" id="KW-0479">Metal-binding</keyword>
<dbReference type="GO" id="GO:0005524">
    <property type="term" value="F:ATP binding"/>
    <property type="evidence" value="ECO:0007669"/>
    <property type="project" value="UniProtKB-KW"/>
</dbReference>
<dbReference type="PROSITE" id="PS01076">
    <property type="entry name" value="ACETATE_KINASE_2"/>
    <property type="match status" value="1"/>
</dbReference>
<keyword evidence="3 9" id="KW-0808">Transferase</keyword>
<dbReference type="GO" id="GO:0000287">
    <property type="term" value="F:magnesium ion binding"/>
    <property type="evidence" value="ECO:0007669"/>
    <property type="project" value="UniProtKB-UniRule"/>
</dbReference>
<protein>
    <recommendedName>
        <fullName evidence="9">Acetate kinase</fullName>
        <ecNumber evidence="9">2.7.2.1</ecNumber>
    </recommendedName>
    <alternativeName>
        <fullName evidence="9">Acetokinase</fullName>
    </alternativeName>
</protein>
<evidence type="ECO:0000256" key="1">
    <source>
        <dbReference type="ARBA" id="ARBA00008748"/>
    </source>
</evidence>
<dbReference type="InterPro" id="IPR043129">
    <property type="entry name" value="ATPase_NBD"/>
</dbReference>
<evidence type="ECO:0000256" key="7">
    <source>
        <dbReference type="ARBA" id="ARBA00022840"/>
    </source>
</evidence>
<feature type="binding site" evidence="9">
    <location>
        <begin position="205"/>
        <end position="209"/>
    </location>
    <ligand>
        <name>ATP</name>
        <dbReference type="ChEBI" id="CHEBI:30616"/>
    </ligand>
</feature>
<dbReference type="Proteomes" id="UP000001522">
    <property type="component" value="Chromosome"/>
</dbReference>
<dbReference type="GO" id="GO:0005829">
    <property type="term" value="C:cytosol"/>
    <property type="evidence" value="ECO:0007669"/>
    <property type="project" value="TreeGrafter"/>
</dbReference>
<evidence type="ECO:0000256" key="2">
    <source>
        <dbReference type="ARBA" id="ARBA00022490"/>
    </source>
</evidence>
<dbReference type="STRING" id="679897.HMU00350"/>
<dbReference type="Pfam" id="PF00871">
    <property type="entry name" value="Acetate_kinase"/>
    <property type="match status" value="1"/>
</dbReference>
<feature type="active site" description="Proton donor/acceptor" evidence="9">
    <location>
        <position position="147"/>
    </location>
</feature>
<dbReference type="EC" id="2.7.2.1" evidence="9"/>
<keyword evidence="7 9" id="KW-0067">ATP-binding</keyword>
<dbReference type="Gene3D" id="3.30.420.40">
    <property type="match status" value="2"/>
</dbReference>
<gene>
    <name evidence="9 11" type="primary">ackA</name>
    <name evidence="11" type="ordered locus">HMU00350</name>
</gene>
<dbReference type="PANTHER" id="PTHR21060">
    <property type="entry name" value="ACETATE KINASE"/>
    <property type="match status" value="1"/>
</dbReference>
<dbReference type="PRINTS" id="PR00471">
    <property type="entry name" value="ACETATEKNASE"/>
</dbReference>
<comment type="pathway">
    <text evidence="9">Metabolic intermediate biosynthesis; acetyl-CoA biosynthesis; acetyl-CoA from acetate: step 1/2.</text>
</comment>
<feature type="site" description="Transition state stabilizer" evidence="9">
    <location>
        <position position="178"/>
    </location>
</feature>
<feature type="site" description="Transition state stabilizer" evidence="9">
    <location>
        <position position="238"/>
    </location>
</feature>
<evidence type="ECO:0000256" key="4">
    <source>
        <dbReference type="ARBA" id="ARBA00022723"/>
    </source>
</evidence>
<evidence type="ECO:0000313" key="12">
    <source>
        <dbReference type="Proteomes" id="UP000001522"/>
    </source>
</evidence>
<comment type="caution">
    <text evidence="9">Lacks conserved residue(s) required for the propagation of feature annotation.</text>
</comment>
<feature type="binding site" evidence="9">
    <location>
        <position position="90"/>
    </location>
    <ligand>
        <name>substrate</name>
    </ligand>
</feature>
<dbReference type="PROSITE" id="PS01075">
    <property type="entry name" value="ACETATE_KINASE_1"/>
    <property type="match status" value="1"/>
</dbReference>
<comment type="function">
    <text evidence="9">Catalyzes the formation of acetyl phosphate from acetate and ATP. Can also catalyze the reverse reaction.</text>
</comment>
<keyword evidence="12" id="KW-1185">Reference proteome</keyword>
<dbReference type="HAMAP" id="MF_00020">
    <property type="entry name" value="Acetate_kinase"/>
    <property type="match status" value="1"/>
</dbReference>
<dbReference type="EMBL" id="FN555004">
    <property type="protein sequence ID" value="CBG39299.1"/>
    <property type="molecule type" value="Genomic_DNA"/>
</dbReference>
<reference evidence="11 12" key="1">
    <citation type="journal article" date="2010" name="BMC Genomics">
        <title>Comparative genomics and proteomics of Helicobacter mustelae, an ulcerogenic and carcinogenic gastric pathogen.</title>
        <authorList>
            <person name="O'Toole P.W."/>
            <person name="Snelling W.J."/>
            <person name="Canchaya C."/>
            <person name="Forde B.M."/>
            <person name="Hardie K.R."/>
            <person name="Josenhans C."/>
            <person name="Graham R.L.J."/>
            <person name="McMullan G."/>
            <person name="Parkhill J."/>
            <person name="Belda E."/>
            <person name="Bentley S.D."/>
        </authorList>
    </citation>
    <scope>NUCLEOTIDE SEQUENCE [LARGE SCALE GENOMIC DNA]</scope>
    <source>
        <strain evidence="12">ATCC 43772 / LMG 18044 / NCTC 12198 / 12198</strain>
    </source>
</reference>
<evidence type="ECO:0000313" key="11">
    <source>
        <dbReference type="EMBL" id="CBG39299.1"/>
    </source>
</evidence>
<comment type="cofactor">
    <cofactor evidence="9">
        <name>Mg(2+)</name>
        <dbReference type="ChEBI" id="CHEBI:18420"/>
    </cofactor>
    <cofactor evidence="9">
        <name>Mn(2+)</name>
        <dbReference type="ChEBI" id="CHEBI:29035"/>
    </cofactor>
    <text evidence="9">Mg(2+). Can also accept Mn(2+).</text>
</comment>
<comment type="similarity">
    <text evidence="1 9 10">Belongs to the acetokinase family.</text>
</comment>
<dbReference type="PANTHER" id="PTHR21060:SF21">
    <property type="entry name" value="ACETATE KINASE"/>
    <property type="match status" value="1"/>
</dbReference>
<name>D3UFM8_HELM1</name>